<evidence type="ECO:0000256" key="4">
    <source>
        <dbReference type="ARBA" id="ARBA00022452"/>
    </source>
</evidence>
<dbReference type="RefSeq" id="WP_236498742.1">
    <property type="nucleotide sequence ID" value="NZ_CP091244.1"/>
</dbReference>
<comment type="subcellular location">
    <subcellularLocation>
        <location evidence="1">Cell outer membrane</location>
        <topology evidence="1">Multi-pass membrane protein</topology>
    </subcellularLocation>
</comment>
<feature type="domain" description="Polysaccharide export protein N-terminal" evidence="16">
    <location>
        <begin position="60"/>
        <end position="133"/>
    </location>
</feature>
<evidence type="ECO:0000256" key="1">
    <source>
        <dbReference type="ARBA" id="ARBA00004571"/>
    </source>
</evidence>
<evidence type="ECO:0000256" key="7">
    <source>
        <dbReference type="ARBA" id="ARBA00022729"/>
    </source>
</evidence>
<dbReference type="PANTHER" id="PTHR33619">
    <property type="entry name" value="POLYSACCHARIDE EXPORT PROTEIN GFCE-RELATED"/>
    <property type="match status" value="1"/>
</dbReference>
<keyword evidence="6" id="KW-0812">Transmembrane</keyword>
<dbReference type="PANTHER" id="PTHR33619:SF3">
    <property type="entry name" value="POLYSACCHARIDE EXPORT PROTEIN GFCE-RELATED"/>
    <property type="match status" value="1"/>
</dbReference>
<dbReference type="Gene3D" id="3.30.1950.10">
    <property type="entry name" value="wza like domain"/>
    <property type="match status" value="1"/>
</dbReference>
<evidence type="ECO:0000256" key="3">
    <source>
        <dbReference type="ARBA" id="ARBA00022448"/>
    </source>
</evidence>
<gene>
    <name evidence="18" type="ORF">L2Y54_20705</name>
</gene>
<evidence type="ECO:0000256" key="6">
    <source>
        <dbReference type="ARBA" id="ARBA00022692"/>
    </source>
</evidence>
<keyword evidence="7 15" id="KW-0732">Signal</keyword>
<evidence type="ECO:0000256" key="11">
    <source>
        <dbReference type="ARBA" id="ARBA00023136"/>
    </source>
</evidence>
<dbReference type="InterPro" id="IPR003715">
    <property type="entry name" value="Poly_export_N"/>
</dbReference>
<dbReference type="EMBL" id="CP091244">
    <property type="protein sequence ID" value="UJS24324.1"/>
    <property type="molecule type" value="Genomic_DNA"/>
</dbReference>
<keyword evidence="13" id="KW-0998">Cell outer membrane</keyword>
<dbReference type="InterPro" id="IPR049712">
    <property type="entry name" value="Poly_export"/>
</dbReference>
<sequence length="245" mass="26382">MNASVQHTRFSLAVTALICCLGLSACSTTGGSASTADSNNDAVTAQLFSNANELDYTSSSEQASIAAGDMLDIKVFQADELSGKVRVDTNGQISLPLIGALTVAGSTPIEVEKKLTVLLGKKYLQNPQVTVFMESFTNQRVTVEGEVKKPGVYPITGAVTLLQAIAMSEGLSGLADSSKIVLFRRSADQTKAYNLNIDAIRDGRMRDPYLRGDDRVIVHRSDSRYWLRETASLLSPFSAINNILR</sequence>
<dbReference type="Gene3D" id="3.10.560.10">
    <property type="entry name" value="Outer membrane lipoprotein wza domain like"/>
    <property type="match status" value="1"/>
</dbReference>
<comment type="similarity">
    <text evidence="2">Belongs to the BexD/CtrA/VexA family.</text>
</comment>
<evidence type="ECO:0000313" key="18">
    <source>
        <dbReference type="EMBL" id="UJS24324.1"/>
    </source>
</evidence>
<organism evidence="18 19">
    <name type="scientific">Thiothrix winogradskyi</name>
    <dbReference type="NCBI Taxonomy" id="96472"/>
    <lineage>
        <taxon>Bacteria</taxon>
        <taxon>Pseudomonadati</taxon>
        <taxon>Pseudomonadota</taxon>
        <taxon>Gammaproteobacteria</taxon>
        <taxon>Thiotrichales</taxon>
        <taxon>Thiotrichaceae</taxon>
        <taxon>Thiothrix</taxon>
    </lineage>
</organism>
<keyword evidence="3" id="KW-0813">Transport</keyword>
<proteinExistence type="inferred from homology"/>
<keyword evidence="10" id="KW-0626">Porin</keyword>
<evidence type="ECO:0000259" key="16">
    <source>
        <dbReference type="Pfam" id="PF02563"/>
    </source>
</evidence>
<evidence type="ECO:0000256" key="8">
    <source>
        <dbReference type="ARBA" id="ARBA00023047"/>
    </source>
</evidence>
<keyword evidence="14" id="KW-0449">Lipoprotein</keyword>
<feature type="chain" id="PRO_5046288543" evidence="15">
    <location>
        <begin position="26"/>
        <end position="245"/>
    </location>
</feature>
<evidence type="ECO:0000259" key="17">
    <source>
        <dbReference type="Pfam" id="PF22461"/>
    </source>
</evidence>
<keyword evidence="4" id="KW-1134">Transmembrane beta strand</keyword>
<protein>
    <submittedName>
        <fullName evidence="18">Polysaccharide export protein</fullName>
    </submittedName>
</protein>
<reference evidence="18" key="1">
    <citation type="journal article" date="2022" name="Microorganisms">
        <title>Two New Species of Filamentous Sulfur Bacteria of the Genus Thiothrix, Thiothrix winogradskyi sp. nov. and 'Candidatus Thiothrix sulfatifontis' sp. nov.</title>
        <authorList>
            <person name="Ravin N.V."/>
            <person name="Rossetti S."/>
            <person name="Beletsky A.V."/>
            <person name="Kadnikov V.V."/>
            <person name="Rudenko T.S."/>
            <person name="Smolyakov D.D."/>
            <person name="Moskvitina M.I."/>
            <person name="Gureeva M.V."/>
            <person name="Mardanov A.V."/>
            <person name="Grabovich M.Y."/>
        </authorList>
    </citation>
    <scope>NUCLEOTIDE SEQUENCE</scope>
    <source>
        <strain evidence="18">CT3</strain>
    </source>
</reference>
<feature type="signal peptide" evidence="15">
    <location>
        <begin position="1"/>
        <end position="25"/>
    </location>
</feature>
<evidence type="ECO:0000256" key="12">
    <source>
        <dbReference type="ARBA" id="ARBA00023139"/>
    </source>
</evidence>
<evidence type="ECO:0000313" key="19">
    <source>
        <dbReference type="Proteomes" id="UP001054801"/>
    </source>
</evidence>
<keyword evidence="8" id="KW-0625">Polysaccharide transport</keyword>
<evidence type="ECO:0000256" key="5">
    <source>
        <dbReference type="ARBA" id="ARBA00022597"/>
    </source>
</evidence>
<evidence type="ECO:0000256" key="14">
    <source>
        <dbReference type="ARBA" id="ARBA00023288"/>
    </source>
</evidence>
<accession>A0ABY3T0G9</accession>
<dbReference type="Pfam" id="PF02563">
    <property type="entry name" value="Poly_export"/>
    <property type="match status" value="1"/>
</dbReference>
<dbReference type="Proteomes" id="UP001054801">
    <property type="component" value="Chromosome"/>
</dbReference>
<name>A0ABY3T0G9_9GAMM</name>
<keyword evidence="19" id="KW-1185">Reference proteome</keyword>
<feature type="domain" description="SLBB" evidence="17">
    <location>
        <begin position="139"/>
        <end position="218"/>
    </location>
</feature>
<keyword evidence="11" id="KW-0472">Membrane</keyword>
<keyword evidence="9" id="KW-0406">Ion transport</keyword>
<dbReference type="Pfam" id="PF22461">
    <property type="entry name" value="SLBB_2"/>
    <property type="match status" value="1"/>
</dbReference>
<evidence type="ECO:0000256" key="2">
    <source>
        <dbReference type="ARBA" id="ARBA00009450"/>
    </source>
</evidence>
<evidence type="ECO:0000256" key="15">
    <source>
        <dbReference type="SAM" id="SignalP"/>
    </source>
</evidence>
<keyword evidence="5" id="KW-0762">Sugar transport</keyword>
<dbReference type="InterPro" id="IPR054765">
    <property type="entry name" value="SLBB_dom"/>
</dbReference>
<evidence type="ECO:0000256" key="9">
    <source>
        <dbReference type="ARBA" id="ARBA00023065"/>
    </source>
</evidence>
<keyword evidence="12" id="KW-0564">Palmitate</keyword>
<evidence type="ECO:0000256" key="13">
    <source>
        <dbReference type="ARBA" id="ARBA00023237"/>
    </source>
</evidence>
<evidence type="ECO:0000256" key="10">
    <source>
        <dbReference type="ARBA" id="ARBA00023114"/>
    </source>
</evidence>